<dbReference type="PANTHER" id="PTHR13080:SF20">
    <property type="entry name" value="ATP SYNTHASE SUBUNIT F, MITOCHONDRIAL-RELATED"/>
    <property type="match status" value="1"/>
</dbReference>
<dbReference type="EMBL" id="JAZGQO010000015">
    <property type="protein sequence ID" value="KAK6169173.1"/>
    <property type="molecule type" value="Genomic_DNA"/>
</dbReference>
<name>A0AAN8J166_PATCE</name>
<proteinExistence type="inferred from homology"/>
<dbReference type="InterPro" id="IPR019344">
    <property type="entry name" value="F1F0-ATPsyn_F_prd"/>
</dbReference>
<comment type="similarity">
    <text evidence="2">Belongs to the ATPase F chain family.</text>
</comment>
<evidence type="ECO:0000256" key="1">
    <source>
        <dbReference type="ARBA" id="ARBA00004325"/>
    </source>
</evidence>
<evidence type="ECO:0000256" key="10">
    <source>
        <dbReference type="SAM" id="Phobius"/>
    </source>
</evidence>
<protein>
    <recommendedName>
        <fullName evidence="13">ATP synthase subunit f, mitochondrial</fullName>
    </recommendedName>
</protein>
<evidence type="ECO:0008006" key="13">
    <source>
        <dbReference type="Google" id="ProtNLM"/>
    </source>
</evidence>
<dbReference type="Proteomes" id="UP001347796">
    <property type="component" value="Unassembled WGS sequence"/>
</dbReference>
<dbReference type="GO" id="GO:0042776">
    <property type="term" value="P:proton motive force-driven mitochondrial ATP synthesis"/>
    <property type="evidence" value="ECO:0007669"/>
    <property type="project" value="TreeGrafter"/>
</dbReference>
<keyword evidence="7" id="KW-0496">Mitochondrion</keyword>
<comment type="subcellular location">
    <subcellularLocation>
        <location evidence="1">Mitochondrion membrane</location>
    </subcellularLocation>
</comment>
<reference evidence="11 12" key="1">
    <citation type="submission" date="2024-01" db="EMBL/GenBank/DDBJ databases">
        <title>The genome of the rayed Mediterranean limpet Patella caerulea (Linnaeus, 1758).</title>
        <authorList>
            <person name="Anh-Thu Weber A."/>
            <person name="Halstead-Nussloch G."/>
        </authorList>
    </citation>
    <scope>NUCLEOTIDE SEQUENCE [LARGE SCALE GENOMIC DNA]</scope>
    <source>
        <strain evidence="11">AATW-2023a</strain>
        <tissue evidence="11">Whole specimen</tissue>
    </source>
</reference>
<evidence type="ECO:0000256" key="2">
    <source>
        <dbReference type="ARBA" id="ARBA00005895"/>
    </source>
</evidence>
<evidence type="ECO:0000313" key="11">
    <source>
        <dbReference type="EMBL" id="KAK6169173.1"/>
    </source>
</evidence>
<dbReference type="PANTHER" id="PTHR13080">
    <property type="entry name" value="ATP SYNTHASE F CHAIN, MITOCHONDRIAL-RELATED"/>
    <property type="match status" value="1"/>
</dbReference>
<evidence type="ECO:0000313" key="12">
    <source>
        <dbReference type="Proteomes" id="UP001347796"/>
    </source>
</evidence>
<keyword evidence="3" id="KW-0813">Transport</keyword>
<evidence type="ECO:0000256" key="5">
    <source>
        <dbReference type="ARBA" id="ARBA00022781"/>
    </source>
</evidence>
<keyword evidence="10" id="KW-1133">Transmembrane helix</keyword>
<keyword evidence="9" id="KW-0066">ATP synthesis</keyword>
<keyword evidence="4" id="KW-0138">CF(0)</keyword>
<gene>
    <name evidence="11" type="ORF">SNE40_020273</name>
</gene>
<feature type="transmembrane region" description="Helical" evidence="10">
    <location>
        <begin position="75"/>
        <end position="94"/>
    </location>
</feature>
<evidence type="ECO:0000256" key="4">
    <source>
        <dbReference type="ARBA" id="ARBA00022547"/>
    </source>
</evidence>
<evidence type="ECO:0000256" key="9">
    <source>
        <dbReference type="ARBA" id="ARBA00023310"/>
    </source>
</evidence>
<keyword evidence="5" id="KW-0375">Hydrogen ion transport</keyword>
<comment type="caution">
    <text evidence="11">The sequence shown here is derived from an EMBL/GenBank/DDBJ whole genome shotgun (WGS) entry which is preliminary data.</text>
</comment>
<dbReference type="Pfam" id="PF10206">
    <property type="entry name" value="WRW"/>
    <property type="match status" value="1"/>
</dbReference>
<dbReference type="AlphaFoldDB" id="A0AAN8J166"/>
<keyword evidence="12" id="KW-1185">Reference proteome</keyword>
<evidence type="ECO:0000256" key="7">
    <source>
        <dbReference type="ARBA" id="ARBA00023128"/>
    </source>
</evidence>
<dbReference type="GO" id="GO:0045259">
    <property type="term" value="C:proton-transporting ATP synthase complex"/>
    <property type="evidence" value="ECO:0007669"/>
    <property type="project" value="UniProtKB-KW"/>
</dbReference>
<keyword evidence="6" id="KW-0406">Ion transport</keyword>
<sequence length="108" mass="12512">MSSPGKYPPEYNPKVHGAYDPGRYYGKADLHISEVKLGELGSWFSRRSYSPQSMVSAVGRTYWRWADRYLNPKRAGLAAVCHVTLSMSLAYYFLQYKAHKNHRHAKYH</sequence>
<organism evidence="11 12">
    <name type="scientific">Patella caerulea</name>
    <name type="common">Rayed Mediterranean limpet</name>
    <dbReference type="NCBI Taxonomy" id="87958"/>
    <lineage>
        <taxon>Eukaryota</taxon>
        <taxon>Metazoa</taxon>
        <taxon>Spiralia</taxon>
        <taxon>Lophotrochozoa</taxon>
        <taxon>Mollusca</taxon>
        <taxon>Gastropoda</taxon>
        <taxon>Patellogastropoda</taxon>
        <taxon>Patelloidea</taxon>
        <taxon>Patellidae</taxon>
        <taxon>Patella</taxon>
    </lineage>
</organism>
<keyword evidence="10" id="KW-0812">Transmembrane</keyword>
<evidence type="ECO:0000256" key="6">
    <source>
        <dbReference type="ARBA" id="ARBA00023065"/>
    </source>
</evidence>
<accession>A0AAN8J166</accession>
<evidence type="ECO:0000256" key="8">
    <source>
        <dbReference type="ARBA" id="ARBA00023136"/>
    </source>
</evidence>
<evidence type="ECO:0000256" key="3">
    <source>
        <dbReference type="ARBA" id="ARBA00022448"/>
    </source>
</evidence>
<dbReference type="GO" id="GO:0046933">
    <property type="term" value="F:proton-transporting ATP synthase activity, rotational mechanism"/>
    <property type="evidence" value="ECO:0007669"/>
    <property type="project" value="TreeGrafter"/>
</dbReference>
<keyword evidence="8 10" id="KW-0472">Membrane</keyword>
<dbReference type="GO" id="GO:0031966">
    <property type="term" value="C:mitochondrial membrane"/>
    <property type="evidence" value="ECO:0007669"/>
    <property type="project" value="UniProtKB-SubCell"/>
</dbReference>